<dbReference type="InterPro" id="IPR036967">
    <property type="entry name" value="Ribosomal_uS11_sf"/>
</dbReference>
<evidence type="ECO:0000256" key="3">
    <source>
        <dbReference type="ARBA" id="ARBA00023274"/>
    </source>
</evidence>
<dbReference type="HAMAP" id="MF_01310">
    <property type="entry name" value="Ribosomal_uS11"/>
    <property type="match status" value="1"/>
</dbReference>
<organism evidence="4 5">
    <name type="scientific">Wallemia ichthyophaga (strain EXF-994 / CBS 113033)</name>
    <dbReference type="NCBI Taxonomy" id="1299270"/>
    <lineage>
        <taxon>Eukaryota</taxon>
        <taxon>Fungi</taxon>
        <taxon>Dikarya</taxon>
        <taxon>Basidiomycota</taxon>
        <taxon>Wallemiomycotina</taxon>
        <taxon>Wallemiomycetes</taxon>
        <taxon>Wallemiales</taxon>
        <taxon>Wallemiaceae</taxon>
        <taxon>Wallemia</taxon>
    </lineage>
</organism>
<comment type="similarity">
    <text evidence="1">Belongs to the universal ribosomal protein uS11 family.</text>
</comment>
<dbReference type="AlphaFoldDB" id="R9ABW4"/>
<proteinExistence type="inferred from homology"/>
<dbReference type="GO" id="GO:0006412">
    <property type="term" value="P:translation"/>
    <property type="evidence" value="ECO:0007669"/>
    <property type="project" value="InterPro"/>
</dbReference>
<evidence type="ECO:0000313" key="5">
    <source>
        <dbReference type="Proteomes" id="UP000014064"/>
    </source>
</evidence>
<dbReference type="KEGG" id="wic:J056_001712"/>
<keyword evidence="2" id="KW-0689">Ribosomal protein</keyword>
<dbReference type="HOGENOM" id="CLU_072439_4_2_1"/>
<name>R9ABW4_WALI9</name>
<dbReference type="Gene3D" id="3.30.420.80">
    <property type="entry name" value="Ribosomal protein S11"/>
    <property type="match status" value="1"/>
</dbReference>
<gene>
    <name evidence="4" type="ORF">J056_001712</name>
</gene>
<evidence type="ECO:0008006" key="6">
    <source>
        <dbReference type="Google" id="ProtNLM"/>
    </source>
</evidence>
<dbReference type="PANTHER" id="PTHR11759">
    <property type="entry name" value="40S RIBOSOMAL PROTEIN S14/30S RIBOSOMAL PROTEIN S11"/>
    <property type="match status" value="1"/>
</dbReference>
<keyword evidence="3" id="KW-0687">Ribonucleoprotein</keyword>
<evidence type="ECO:0000313" key="4">
    <source>
        <dbReference type="EMBL" id="EOQ99627.1"/>
    </source>
</evidence>
<dbReference type="OMA" id="TAVDQGM"/>
<dbReference type="GO" id="GO:1990904">
    <property type="term" value="C:ribonucleoprotein complex"/>
    <property type="evidence" value="ECO:0007669"/>
    <property type="project" value="UniProtKB-KW"/>
</dbReference>
<dbReference type="GeneID" id="20374664"/>
<dbReference type="InterPro" id="IPR001971">
    <property type="entry name" value="Ribosomal_uS11"/>
</dbReference>
<dbReference type="OrthoDB" id="1654884at2759"/>
<reference evidence="5" key="1">
    <citation type="journal article" date="2013" name="BMC Genomics">
        <title>Genome and transcriptome sequencing of the halophilic fungus Wallemia ichthyophaga: haloadaptations present and absent.</title>
        <authorList>
            <person name="Zajc J."/>
            <person name="Liu Y."/>
            <person name="Dai W."/>
            <person name="Yang Z."/>
            <person name="Hu J."/>
            <person name="Gostincar C."/>
            <person name="Gunde-Cimerman N."/>
        </authorList>
    </citation>
    <scope>NUCLEOTIDE SEQUENCE [LARGE SCALE GENOMIC DNA]</scope>
    <source>
        <strain evidence="5">EXF-994 / CBS 113033</strain>
    </source>
</reference>
<dbReference type="eggNOG" id="ENOG502S752">
    <property type="taxonomic scope" value="Eukaryota"/>
</dbReference>
<evidence type="ECO:0000256" key="2">
    <source>
        <dbReference type="ARBA" id="ARBA00022980"/>
    </source>
</evidence>
<accession>R9ABW4</accession>
<dbReference type="GO" id="GO:0005840">
    <property type="term" value="C:ribosome"/>
    <property type="evidence" value="ECO:0007669"/>
    <property type="project" value="UniProtKB-KW"/>
</dbReference>
<dbReference type="Pfam" id="PF00411">
    <property type="entry name" value="Ribosomal_S11"/>
    <property type="match status" value="1"/>
</dbReference>
<protein>
    <recommendedName>
        <fullName evidence="6">37S ribosomal protein S18, mitochondrial</fullName>
    </recommendedName>
</protein>
<keyword evidence="5" id="KW-1185">Reference proteome</keyword>
<dbReference type="RefSeq" id="XP_009269615.1">
    <property type="nucleotide sequence ID" value="XM_009271340.1"/>
</dbReference>
<dbReference type="STRING" id="1299270.R9ABW4"/>
<dbReference type="SUPFAM" id="SSF53137">
    <property type="entry name" value="Translational machinery components"/>
    <property type="match status" value="1"/>
</dbReference>
<dbReference type="Proteomes" id="UP000014064">
    <property type="component" value="Unassembled WGS sequence"/>
</dbReference>
<evidence type="ECO:0000256" key="1">
    <source>
        <dbReference type="ARBA" id="ARBA00006194"/>
    </source>
</evidence>
<dbReference type="PIRSF" id="PIRSF002131">
    <property type="entry name" value="Ribosomal_S11"/>
    <property type="match status" value="1"/>
</dbReference>
<dbReference type="EMBL" id="KE007240">
    <property type="protein sequence ID" value="EOQ99627.1"/>
    <property type="molecule type" value="Genomic_DNA"/>
</dbReference>
<dbReference type="GO" id="GO:0003735">
    <property type="term" value="F:structural constituent of ribosome"/>
    <property type="evidence" value="ECO:0007669"/>
    <property type="project" value="InterPro"/>
</dbReference>
<sequence>MNAAKFTKNLTSSLNAGNAISYNKSTTKSIINVHSTRNNTIITLTNNLNQPLTWISSGSIGFKSAQKAGYEAGYQSTIALFNKINDSSIDSSLHQSKFGPLELHFRGFGQGRSASWAALLSQEGEAFKQRLSLVKDKTNLVRGGTRPKKQRRL</sequence>